<reference evidence="1 2" key="1">
    <citation type="submission" date="2018-03" db="EMBL/GenBank/DDBJ databases">
        <title>The draft genome of Sphingosinicella sp. GL-C-18.</title>
        <authorList>
            <person name="Liu L."/>
            <person name="Li L."/>
            <person name="Liang L."/>
            <person name="Zhang X."/>
            <person name="Wang T."/>
        </authorList>
    </citation>
    <scope>NUCLEOTIDE SEQUENCE [LARGE SCALE GENOMIC DNA]</scope>
    <source>
        <strain evidence="1 2">GL-C-18</strain>
    </source>
</reference>
<evidence type="ECO:0000313" key="2">
    <source>
        <dbReference type="Proteomes" id="UP000241167"/>
    </source>
</evidence>
<dbReference type="Pfam" id="PF09929">
    <property type="entry name" value="DUF2161"/>
    <property type="match status" value="1"/>
</dbReference>
<evidence type="ECO:0000313" key="1">
    <source>
        <dbReference type="EMBL" id="PSJ36194.1"/>
    </source>
</evidence>
<dbReference type="RefSeq" id="WP_106516235.1">
    <property type="nucleotide sequence ID" value="NZ_PXYI01000018.1"/>
</dbReference>
<keyword evidence="2" id="KW-1185">Reference proteome</keyword>
<protein>
    <recommendedName>
        <fullName evidence="3">DUF2161 domain-containing phosphodiesterase</fullName>
    </recommendedName>
</protein>
<dbReference type="InterPro" id="IPR018679">
    <property type="entry name" value="DUF2161"/>
</dbReference>
<evidence type="ECO:0008006" key="3">
    <source>
        <dbReference type="Google" id="ProtNLM"/>
    </source>
</evidence>
<comment type="caution">
    <text evidence="1">The sequence shown here is derived from an EMBL/GenBank/DDBJ whole genome shotgun (WGS) entry which is preliminary data.</text>
</comment>
<organism evidence="1 2">
    <name type="scientific">Allosphingosinicella deserti</name>
    <dbReference type="NCBI Taxonomy" id="2116704"/>
    <lineage>
        <taxon>Bacteria</taxon>
        <taxon>Pseudomonadati</taxon>
        <taxon>Pseudomonadota</taxon>
        <taxon>Alphaproteobacteria</taxon>
        <taxon>Sphingomonadales</taxon>
        <taxon>Sphingomonadaceae</taxon>
        <taxon>Allosphingosinicella</taxon>
    </lineage>
</organism>
<dbReference type="OrthoDB" id="9795163at2"/>
<dbReference type="AlphaFoldDB" id="A0A2P7QE21"/>
<name>A0A2P7QE21_9SPHN</name>
<proteinExistence type="predicted"/>
<dbReference type="Proteomes" id="UP000241167">
    <property type="component" value="Unassembled WGS sequence"/>
</dbReference>
<sequence length="221" mass="24149">MGGVNAERLAETSLYRPVKAFLEAQGFTVKGEICGCDLVAVRGDEPPLLVIAELKLSFSLELVLQAVDRLRAADSVYLAVLGSRRGRDQDRRAHRLCRLLGIGLLIVDPKLGSVALVAEPTPYRPRADLTRRKRLLKEHKARRGDPAVGGSTRQPIMTAYRQRALACAAALRDGPKRPRDLKPLADDAGAILLRNVYGWFERLDKGVYRLTAAGEAAVGSD</sequence>
<accession>A0A2P7QE21</accession>
<dbReference type="EMBL" id="PXYI01000018">
    <property type="protein sequence ID" value="PSJ36194.1"/>
    <property type="molecule type" value="Genomic_DNA"/>
</dbReference>
<gene>
    <name evidence="1" type="ORF">C7I55_27370</name>
</gene>